<reference evidence="1 2" key="1">
    <citation type="submission" date="2024-09" db="EMBL/GenBank/DDBJ databases">
        <authorList>
            <consortium name="All-Russian atlas of soil microorganisms"/>
            <consortium name="as a basis for the search for new antimicrobial producers and enzymes with unique properties"/>
            <person name="Sokolova E.A."/>
            <person name="Voronina E.N."/>
        </authorList>
    </citation>
    <scope>NUCLEOTIDE SEQUENCE [LARGE SCALE GENOMIC DNA]</scope>
    <source>
        <strain evidence="1 2">AF-22b-331.1</strain>
    </source>
</reference>
<protein>
    <submittedName>
        <fullName evidence="1">Uncharacterized protein</fullName>
    </submittedName>
</protein>
<dbReference type="RefSeq" id="WP_394162722.1">
    <property type="nucleotide sequence ID" value="NZ_JBHGCJ010000005.1"/>
</dbReference>
<dbReference type="Proteomes" id="UP001605261">
    <property type="component" value="Unassembled WGS sequence"/>
</dbReference>
<proteinExistence type="predicted"/>
<evidence type="ECO:0000313" key="1">
    <source>
        <dbReference type="EMBL" id="MFG6109176.1"/>
    </source>
</evidence>
<evidence type="ECO:0000313" key="2">
    <source>
        <dbReference type="Proteomes" id="UP001605261"/>
    </source>
</evidence>
<comment type="caution">
    <text evidence="1">The sequence shown here is derived from an EMBL/GenBank/DDBJ whole genome shotgun (WGS) entry which is preliminary data.</text>
</comment>
<accession>A0ABW7CY98</accession>
<gene>
    <name evidence="1" type="ORF">ACEU0G_003180</name>
</gene>
<organism evidence="1 2">
    <name type="scientific">Stenotrophomonas nematodicola</name>
    <dbReference type="NCBI Taxonomy" id="2656746"/>
    <lineage>
        <taxon>Bacteria</taxon>
        <taxon>Pseudomonadati</taxon>
        <taxon>Pseudomonadota</taxon>
        <taxon>Gammaproteobacteria</taxon>
        <taxon>Lysobacterales</taxon>
        <taxon>Lysobacteraceae</taxon>
        <taxon>Stenotrophomonas</taxon>
    </lineage>
</organism>
<sequence>MQPTDAYVELVNALEALRSASVADLVARVDQPHTTRSLVMGGEPVELETVLTWADPARTAILATAHLRGPGTWHHQHMQESIRIAITPAPRYFRHWAESVLGEGVALMELKGEWVVRQVEIYGPHRIWCDESGQSDDRFMLADQPISVLELDAVDEISAGEFEDAWNSARESSGTR</sequence>
<dbReference type="EMBL" id="JBHGCJ010000005">
    <property type="protein sequence ID" value="MFG6109176.1"/>
    <property type="molecule type" value="Genomic_DNA"/>
</dbReference>
<name>A0ABW7CY98_9GAMM</name>
<keyword evidence="2" id="KW-1185">Reference proteome</keyword>